<dbReference type="CDD" id="cd05157">
    <property type="entry name" value="ETNK_euk"/>
    <property type="match status" value="1"/>
</dbReference>
<evidence type="ECO:0000256" key="1">
    <source>
        <dbReference type="ARBA" id="ARBA00037883"/>
    </source>
</evidence>
<dbReference type="PANTHER" id="PTHR22603">
    <property type="entry name" value="CHOLINE/ETHANOALAMINE KINASE"/>
    <property type="match status" value="1"/>
</dbReference>
<feature type="region of interest" description="Disordered" evidence="4">
    <location>
        <begin position="419"/>
        <end position="451"/>
    </location>
</feature>
<dbReference type="OrthoDB" id="10267235at2759"/>
<protein>
    <recommendedName>
        <fullName evidence="3">ethanolamine kinase</fullName>
        <ecNumber evidence="3">2.7.1.82</ecNumber>
    </recommendedName>
</protein>
<dbReference type="PANTHER" id="PTHR22603:SF66">
    <property type="entry name" value="ETHANOLAMINE KINASE"/>
    <property type="match status" value="1"/>
</dbReference>
<sequence>MTNPTDTNGRAGPVKHLPLYFDNNDAETTATKLAFALFPEWEHSEGALDFTRFTDGITNNLLKIGKRRPGWTEEQTDADAILLRAYGRGTDVLIDREREIRAHSVLSSQSLAPPLLAHFENGLLYRFMRGTVCTPEDLRRPEVYRGVASRLGQWHAVLPVSAIASKPSPTYAPSPVDSLLGDRQSTDAVVDGDTKKTPRDNAAPTPNLWGIMQRWIQALPTDTEAKLQRRDQLQQELEWIVKELGDTPGIGDSPYVFSHCDLLSGNVIIMADADNPKDTTLSSAKPDSTPLNISFIDYEYATPAPAAFDLANHFAEWAGFDCDHASVPTRSQRRDFLRHYLDAYNTHTQHNHSSTTATDADLQQLVEQVDRFRGLPGFYWGIWALIQALISQIEFDYAGYAEVRLGEYWAWKEAEGWEGKTGVRGSGVGSGAEVDGGGKEAPLRERRWAED</sequence>
<dbReference type="EMBL" id="ML991776">
    <property type="protein sequence ID" value="KAF2238197.1"/>
    <property type="molecule type" value="Genomic_DNA"/>
</dbReference>
<comment type="similarity">
    <text evidence="2">Belongs to the choline/ethanolamine kinase family.</text>
</comment>
<dbReference type="SUPFAM" id="SSF56112">
    <property type="entry name" value="Protein kinase-like (PK-like)"/>
    <property type="match status" value="1"/>
</dbReference>
<dbReference type="Gene3D" id="3.90.1200.10">
    <property type="match status" value="1"/>
</dbReference>
<evidence type="ECO:0000256" key="3">
    <source>
        <dbReference type="ARBA" id="ARBA00038874"/>
    </source>
</evidence>
<feature type="compositionally biased region" description="Basic and acidic residues" evidence="4">
    <location>
        <begin position="436"/>
        <end position="451"/>
    </location>
</feature>
<keyword evidence="5" id="KW-0808">Transferase</keyword>
<evidence type="ECO:0000313" key="6">
    <source>
        <dbReference type="Proteomes" id="UP000800092"/>
    </source>
</evidence>
<comment type="pathway">
    <text evidence="1">Phospholipid metabolism; phosphatidylethanolamine biosynthesis; phosphatidylethanolamine from ethanolamine: step 1/3.</text>
</comment>
<dbReference type="GO" id="GO:0005737">
    <property type="term" value="C:cytoplasm"/>
    <property type="evidence" value="ECO:0007669"/>
    <property type="project" value="TreeGrafter"/>
</dbReference>
<dbReference type="GO" id="GO:0004305">
    <property type="term" value="F:ethanolamine kinase activity"/>
    <property type="evidence" value="ECO:0007669"/>
    <property type="project" value="UniProtKB-EC"/>
</dbReference>
<gene>
    <name evidence="5" type="ORF">EV356DRAFT_440359</name>
</gene>
<feature type="region of interest" description="Disordered" evidence="4">
    <location>
        <begin position="167"/>
        <end position="204"/>
    </location>
</feature>
<accession>A0A6A6HJI2</accession>
<evidence type="ECO:0000313" key="5">
    <source>
        <dbReference type="EMBL" id="KAF2238197.1"/>
    </source>
</evidence>
<dbReference type="AlphaFoldDB" id="A0A6A6HJI2"/>
<dbReference type="GO" id="GO:0006646">
    <property type="term" value="P:phosphatidylethanolamine biosynthetic process"/>
    <property type="evidence" value="ECO:0007669"/>
    <property type="project" value="TreeGrafter"/>
</dbReference>
<keyword evidence="6" id="KW-1185">Reference proteome</keyword>
<dbReference type="Proteomes" id="UP000800092">
    <property type="component" value="Unassembled WGS sequence"/>
</dbReference>
<organism evidence="5 6">
    <name type="scientific">Viridothelium virens</name>
    <name type="common">Speckled blister lichen</name>
    <name type="synonym">Trypethelium virens</name>
    <dbReference type="NCBI Taxonomy" id="1048519"/>
    <lineage>
        <taxon>Eukaryota</taxon>
        <taxon>Fungi</taxon>
        <taxon>Dikarya</taxon>
        <taxon>Ascomycota</taxon>
        <taxon>Pezizomycotina</taxon>
        <taxon>Dothideomycetes</taxon>
        <taxon>Dothideomycetes incertae sedis</taxon>
        <taxon>Trypetheliales</taxon>
        <taxon>Trypetheliaceae</taxon>
        <taxon>Viridothelium</taxon>
    </lineage>
</organism>
<name>A0A6A6HJI2_VIRVR</name>
<dbReference type="InterPro" id="IPR011009">
    <property type="entry name" value="Kinase-like_dom_sf"/>
</dbReference>
<proteinExistence type="inferred from homology"/>
<evidence type="ECO:0000256" key="4">
    <source>
        <dbReference type="SAM" id="MobiDB-lite"/>
    </source>
</evidence>
<keyword evidence="5" id="KW-0418">Kinase</keyword>
<evidence type="ECO:0000256" key="2">
    <source>
        <dbReference type="ARBA" id="ARBA00038211"/>
    </source>
</evidence>
<dbReference type="EC" id="2.7.1.82" evidence="3"/>
<dbReference type="Pfam" id="PF01633">
    <property type="entry name" value="Choline_kinase"/>
    <property type="match status" value="1"/>
</dbReference>
<reference evidence="5" key="1">
    <citation type="journal article" date="2020" name="Stud. Mycol.">
        <title>101 Dothideomycetes genomes: a test case for predicting lifestyles and emergence of pathogens.</title>
        <authorList>
            <person name="Haridas S."/>
            <person name="Albert R."/>
            <person name="Binder M."/>
            <person name="Bloem J."/>
            <person name="Labutti K."/>
            <person name="Salamov A."/>
            <person name="Andreopoulos B."/>
            <person name="Baker S."/>
            <person name="Barry K."/>
            <person name="Bills G."/>
            <person name="Bluhm B."/>
            <person name="Cannon C."/>
            <person name="Castanera R."/>
            <person name="Culley D."/>
            <person name="Daum C."/>
            <person name="Ezra D."/>
            <person name="Gonzalez J."/>
            <person name="Henrissat B."/>
            <person name="Kuo A."/>
            <person name="Liang C."/>
            <person name="Lipzen A."/>
            <person name="Lutzoni F."/>
            <person name="Magnuson J."/>
            <person name="Mondo S."/>
            <person name="Nolan M."/>
            <person name="Ohm R."/>
            <person name="Pangilinan J."/>
            <person name="Park H.-J."/>
            <person name="Ramirez L."/>
            <person name="Alfaro M."/>
            <person name="Sun H."/>
            <person name="Tritt A."/>
            <person name="Yoshinaga Y."/>
            <person name="Zwiers L.-H."/>
            <person name="Turgeon B."/>
            <person name="Goodwin S."/>
            <person name="Spatafora J."/>
            <person name="Crous P."/>
            <person name="Grigoriev I."/>
        </authorList>
    </citation>
    <scope>NUCLEOTIDE SEQUENCE</scope>
    <source>
        <strain evidence="5">Tuck. ex Michener</strain>
    </source>
</reference>